<feature type="domain" description="Rhodanese" evidence="7">
    <location>
        <begin position="219"/>
        <end position="307"/>
    </location>
</feature>
<dbReference type="RefSeq" id="WP_084313667.1">
    <property type="nucleotide sequence ID" value="NZ_FNIJ01000015.1"/>
</dbReference>
<name>A0A1H0MAD5_9PSED</name>
<reference evidence="9" key="1">
    <citation type="submission" date="2016-10" db="EMBL/GenBank/DDBJ databases">
        <authorList>
            <person name="Varghese N."/>
            <person name="Submissions S."/>
        </authorList>
    </citation>
    <scope>NUCLEOTIDE SEQUENCE [LARGE SCALE GENOMIC DNA]</scope>
    <source>
        <strain evidence="9">JCM 21621</strain>
    </source>
</reference>
<dbReference type="AlphaFoldDB" id="A0A1H0MAD5"/>
<dbReference type="Proteomes" id="UP000242957">
    <property type="component" value="Unassembled WGS sequence"/>
</dbReference>
<feature type="transmembrane region" description="Helical" evidence="6">
    <location>
        <begin position="173"/>
        <end position="193"/>
    </location>
</feature>
<dbReference type="GO" id="GO:0004792">
    <property type="term" value="F:thiosulfate-cyanide sulfurtransferase activity"/>
    <property type="evidence" value="ECO:0007669"/>
    <property type="project" value="InterPro"/>
</dbReference>
<keyword evidence="3 6" id="KW-0812">Transmembrane</keyword>
<evidence type="ECO:0000256" key="4">
    <source>
        <dbReference type="ARBA" id="ARBA00022989"/>
    </source>
</evidence>
<dbReference type="SUPFAM" id="SSF52821">
    <property type="entry name" value="Rhodanese/Cell cycle control phosphatase"/>
    <property type="match status" value="1"/>
</dbReference>
<evidence type="ECO:0000313" key="8">
    <source>
        <dbReference type="EMBL" id="SDO77337.1"/>
    </source>
</evidence>
<dbReference type="InterPro" id="IPR032816">
    <property type="entry name" value="VTT_dom"/>
</dbReference>
<dbReference type="Pfam" id="PF00581">
    <property type="entry name" value="Rhodanese"/>
    <property type="match status" value="1"/>
</dbReference>
<feature type="transmembrane region" description="Helical" evidence="6">
    <location>
        <begin position="12"/>
        <end position="41"/>
    </location>
</feature>
<organism evidence="8 9">
    <name type="scientific">Pseudomonas jinjuensis</name>
    <dbReference type="NCBI Taxonomy" id="198616"/>
    <lineage>
        <taxon>Bacteria</taxon>
        <taxon>Pseudomonadati</taxon>
        <taxon>Pseudomonadota</taxon>
        <taxon>Gammaproteobacteria</taxon>
        <taxon>Pseudomonadales</taxon>
        <taxon>Pseudomonadaceae</taxon>
        <taxon>Pseudomonas</taxon>
    </lineage>
</organism>
<evidence type="ECO:0000259" key="7">
    <source>
        <dbReference type="PROSITE" id="PS50206"/>
    </source>
</evidence>
<keyword evidence="4 6" id="KW-1133">Transmembrane helix</keyword>
<dbReference type="OrthoDB" id="21108at2"/>
<evidence type="ECO:0000256" key="2">
    <source>
        <dbReference type="ARBA" id="ARBA00022475"/>
    </source>
</evidence>
<feature type="transmembrane region" description="Helical" evidence="6">
    <location>
        <begin position="136"/>
        <end position="158"/>
    </location>
</feature>
<dbReference type="GO" id="GO:0005886">
    <property type="term" value="C:plasma membrane"/>
    <property type="evidence" value="ECO:0007669"/>
    <property type="project" value="UniProtKB-SubCell"/>
</dbReference>
<dbReference type="PANTHER" id="PTHR42709:SF6">
    <property type="entry name" value="UNDECAPRENYL PHOSPHATE TRANSPORTER A"/>
    <property type="match status" value="1"/>
</dbReference>
<dbReference type="PROSITE" id="PS50206">
    <property type="entry name" value="RHODANESE_3"/>
    <property type="match status" value="1"/>
</dbReference>
<keyword evidence="5 6" id="KW-0472">Membrane</keyword>
<dbReference type="PANTHER" id="PTHR42709">
    <property type="entry name" value="ALKALINE PHOSPHATASE LIKE PROTEIN"/>
    <property type="match status" value="1"/>
</dbReference>
<evidence type="ECO:0000313" key="9">
    <source>
        <dbReference type="Proteomes" id="UP000242957"/>
    </source>
</evidence>
<evidence type="ECO:0000256" key="1">
    <source>
        <dbReference type="ARBA" id="ARBA00004651"/>
    </source>
</evidence>
<keyword evidence="2" id="KW-1003">Cell membrane</keyword>
<protein>
    <submittedName>
        <fullName evidence="8">Membrane protein DedA, SNARE-associated domain</fullName>
    </submittedName>
</protein>
<evidence type="ECO:0000256" key="5">
    <source>
        <dbReference type="ARBA" id="ARBA00023136"/>
    </source>
</evidence>
<accession>A0A1H0MAD5</accession>
<dbReference type="EMBL" id="FNIJ01000015">
    <property type="protein sequence ID" value="SDO77337.1"/>
    <property type="molecule type" value="Genomic_DNA"/>
</dbReference>
<evidence type="ECO:0000256" key="6">
    <source>
        <dbReference type="SAM" id="Phobius"/>
    </source>
</evidence>
<dbReference type="SMART" id="SM00450">
    <property type="entry name" value="RHOD"/>
    <property type="match status" value="1"/>
</dbReference>
<dbReference type="STRING" id="198616.SAMN05216193_115158"/>
<proteinExistence type="predicted"/>
<sequence>MHELQPLIERHGLLLLFFNVLLEQLGLPIPAYPALIVAGALALQGSGVPLGEALAVAVLACLIADCAWYLAGRHYGGFLLKSICRISLSQDSCIRQSQGLYLRIGPRALLMSKFLPGASALSTTMAGMTRTAWRRFVGYDVAGAALWAGSALLLGGIFSETVDQLLGLLQEYATLGVMLLAGAFVLFIAWRLWRRYNLLRRTARIPRISVDELRERLNQERVPLILDVRAEAGGDGIPGAIAFGLDSPLDALKDDLADTDVVIYCACPHELSAAMLAERLRASGHQRTWALSGGLDAWRERQEPESKREP</sequence>
<keyword evidence="9" id="KW-1185">Reference proteome</keyword>
<dbReference type="InterPro" id="IPR001763">
    <property type="entry name" value="Rhodanese-like_dom"/>
</dbReference>
<dbReference type="InterPro" id="IPR051311">
    <property type="entry name" value="DedA_domain"/>
</dbReference>
<dbReference type="InterPro" id="IPR023695">
    <property type="entry name" value="Thiosulf_sulfurTrfase"/>
</dbReference>
<dbReference type="Gene3D" id="3.40.250.10">
    <property type="entry name" value="Rhodanese-like domain"/>
    <property type="match status" value="1"/>
</dbReference>
<evidence type="ECO:0000256" key="3">
    <source>
        <dbReference type="ARBA" id="ARBA00022692"/>
    </source>
</evidence>
<dbReference type="CDD" id="cd01444">
    <property type="entry name" value="GlpE_ST"/>
    <property type="match status" value="1"/>
</dbReference>
<comment type="subcellular location">
    <subcellularLocation>
        <location evidence="1">Cell membrane</location>
        <topology evidence="1">Multi-pass membrane protein</topology>
    </subcellularLocation>
</comment>
<dbReference type="InterPro" id="IPR036873">
    <property type="entry name" value="Rhodanese-like_dom_sf"/>
</dbReference>
<dbReference type="Pfam" id="PF09335">
    <property type="entry name" value="VTT_dom"/>
    <property type="match status" value="1"/>
</dbReference>
<feature type="transmembrane region" description="Helical" evidence="6">
    <location>
        <begin position="53"/>
        <end position="71"/>
    </location>
</feature>
<gene>
    <name evidence="8" type="ORF">SAMN05216193_115158</name>
</gene>
<dbReference type="GO" id="GO:0005737">
    <property type="term" value="C:cytoplasm"/>
    <property type="evidence" value="ECO:0007669"/>
    <property type="project" value="InterPro"/>
</dbReference>